<gene>
    <name evidence="3" type="ORF">M0811_03627</name>
</gene>
<feature type="compositionally biased region" description="Basic residues" evidence="1">
    <location>
        <begin position="72"/>
        <end position="91"/>
    </location>
</feature>
<evidence type="ECO:0000259" key="2">
    <source>
        <dbReference type="PROSITE" id="PS50969"/>
    </source>
</evidence>
<dbReference type="PROSITE" id="PS50969">
    <property type="entry name" value="FCP1"/>
    <property type="match status" value="1"/>
</dbReference>
<dbReference type="GO" id="GO:0016791">
    <property type="term" value="F:phosphatase activity"/>
    <property type="evidence" value="ECO:0007669"/>
    <property type="project" value="InterPro"/>
</dbReference>
<dbReference type="PANTHER" id="PTHR12210">
    <property type="entry name" value="DULLARD PROTEIN PHOSPHATASE"/>
    <property type="match status" value="1"/>
</dbReference>
<dbReference type="InterPro" id="IPR036412">
    <property type="entry name" value="HAD-like_sf"/>
</dbReference>
<dbReference type="Pfam" id="PF03031">
    <property type="entry name" value="NIF"/>
    <property type="match status" value="1"/>
</dbReference>
<dbReference type="EMBL" id="JAPDFW010000147">
    <property type="protein sequence ID" value="KAJ5066294.1"/>
    <property type="molecule type" value="Genomic_DNA"/>
</dbReference>
<dbReference type="FunFam" id="3.40.50.1000:FF:000093">
    <property type="entry name" value="NLI interacting factor-like phosphatase family protein"/>
    <property type="match status" value="1"/>
</dbReference>
<dbReference type="OrthoDB" id="277011at2759"/>
<evidence type="ECO:0000313" key="4">
    <source>
        <dbReference type="Proteomes" id="UP001149090"/>
    </source>
</evidence>
<protein>
    <submittedName>
        <fullName evidence="3">Ctd small phosphatase-like protein</fullName>
    </submittedName>
</protein>
<feature type="compositionally biased region" description="Basic residues" evidence="1">
    <location>
        <begin position="31"/>
        <end position="44"/>
    </location>
</feature>
<name>A0A9Q0R442_ANAIG</name>
<dbReference type="InterPro" id="IPR023214">
    <property type="entry name" value="HAD_sf"/>
</dbReference>
<dbReference type="SUPFAM" id="SSF56784">
    <property type="entry name" value="HAD-like"/>
    <property type="match status" value="1"/>
</dbReference>
<dbReference type="InterPro" id="IPR004274">
    <property type="entry name" value="FCP1_dom"/>
</dbReference>
<keyword evidence="4" id="KW-1185">Reference proteome</keyword>
<evidence type="ECO:0000313" key="3">
    <source>
        <dbReference type="EMBL" id="KAJ5066294.1"/>
    </source>
</evidence>
<reference evidence="3" key="1">
    <citation type="submission" date="2022-10" db="EMBL/GenBank/DDBJ databases">
        <title>Novel sulphate-reducing endosymbionts in the free-living metamonad Anaeramoeba.</title>
        <authorList>
            <person name="Jerlstrom-Hultqvist J."/>
            <person name="Cepicka I."/>
            <person name="Gallot-Lavallee L."/>
            <person name="Salas-Leiva D."/>
            <person name="Curtis B.A."/>
            <person name="Zahonova K."/>
            <person name="Pipaliya S."/>
            <person name="Dacks J."/>
            <person name="Roger A.J."/>
        </authorList>
    </citation>
    <scope>NUCLEOTIDE SEQUENCE</scope>
    <source>
        <strain evidence="3">BMAN</strain>
    </source>
</reference>
<comment type="caution">
    <text evidence="3">The sequence shown here is derived from an EMBL/GenBank/DDBJ whole genome shotgun (WGS) entry which is preliminary data.</text>
</comment>
<organism evidence="3 4">
    <name type="scientific">Anaeramoeba ignava</name>
    <name type="common">Anaerobic marine amoeba</name>
    <dbReference type="NCBI Taxonomy" id="1746090"/>
    <lineage>
        <taxon>Eukaryota</taxon>
        <taxon>Metamonada</taxon>
        <taxon>Anaeramoebidae</taxon>
        <taxon>Anaeramoeba</taxon>
    </lineage>
</organism>
<feature type="domain" description="FCP1 homology" evidence="2">
    <location>
        <begin position="132"/>
        <end position="290"/>
    </location>
</feature>
<sequence length="309" mass="36281">MQSFQTNSEIDPSFPLQMKNENEEQKETNIKTKKANTNKTKTKSQSKSATNLFICCVEKKRTNEIKLNFSNKHQKKKKQNKNQNKNKKKKNKSIDLQNVSLNQEFSKNSQSIFTSYFHERLFPNSSNQLITEMPRKKILVLDLDETLVHSSFTKPTKYDFQFEAEIENYRHQVYVNIRPGLNEFFQKIKNNFEIMIFTAAQKNYANPVINFIDQEGIISKIFYRDSCVSFFGNPVKDLRVIGIDLDKIILVDNSLTSSLFQKENYLPIISWYGDQNDNELSKIALILERIVPLDNFFPILQNIQNEYQK</sequence>
<evidence type="ECO:0000256" key="1">
    <source>
        <dbReference type="SAM" id="MobiDB-lite"/>
    </source>
</evidence>
<dbReference type="CDD" id="cd07521">
    <property type="entry name" value="HAD_FCP1-like"/>
    <property type="match status" value="1"/>
</dbReference>
<dbReference type="NCBIfam" id="TIGR02251">
    <property type="entry name" value="HIF-SF_euk"/>
    <property type="match status" value="1"/>
</dbReference>
<feature type="region of interest" description="Disordered" evidence="1">
    <location>
        <begin position="70"/>
        <end position="94"/>
    </location>
</feature>
<dbReference type="InterPro" id="IPR011948">
    <property type="entry name" value="Dullard_phosphatase"/>
</dbReference>
<dbReference type="SMART" id="SM00577">
    <property type="entry name" value="CPDc"/>
    <property type="match status" value="1"/>
</dbReference>
<dbReference type="Gene3D" id="3.40.50.1000">
    <property type="entry name" value="HAD superfamily/HAD-like"/>
    <property type="match status" value="1"/>
</dbReference>
<feature type="compositionally biased region" description="Polar residues" evidence="1">
    <location>
        <begin position="1"/>
        <end position="10"/>
    </location>
</feature>
<dbReference type="InterPro" id="IPR050365">
    <property type="entry name" value="TIM50"/>
</dbReference>
<dbReference type="AlphaFoldDB" id="A0A9Q0R442"/>
<feature type="compositionally biased region" description="Basic and acidic residues" evidence="1">
    <location>
        <begin position="20"/>
        <end position="30"/>
    </location>
</feature>
<accession>A0A9Q0R442</accession>
<dbReference type="Proteomes" id="UP001149090">
    <property type="component" value="Unassembled WGS sequence"/>
</dbReference>
<proteinExistence type="predicted"/>
<dbReference type="OMA" id="NFEIMIF"/>
<feature type="region of interest" description="Disordered" evidence="1">
    <location>
        <begin position="1"/>
        <end position="44"/>
    </location>
</feature>